<dbReference type="Proteomes" id="UP000183954">
    <property type="component" value="Unassembled WGS sequence"/>
</dbReference>
<evidence type="ECO:0000256" key="2">
    <source>
        <dbReference type="ARBA" id="ARBA00022801"/>
    </source>
</evidence>
<dbReference type="CDD" id="cd00586">
    <property type="entry name" value="4HBT"/>
    <property type="match status" value="1"/>
</dbReference>
<dbReference type="InterPro" id="IPR006684">
    <property type="entry name" value="YbgC/YbaW"/>
</dbReference>
<dbReference type="Pfam" id="PF13279">
    <property type="entry name" value="4HBT_2"/>
    <property type="match status" value="1"/>
</dbReference>
<dbReference type="PROSITE" id="PS01328">
    <property type="entry name" value="4HBCOA_THIOESTERASE"/>
    <property type="match status" value="1"/>
</dbReference>
<dbReference type="STRING" id="1121420.SAMN02746098_01452"/>
<dbReference type="PANTHER" id="PTHR31793:SF27">
    <property type="entry name" value="NOVEL THIOESTERASE SUPERFAMILY DOMAIN AND SAPOSIN A-TYPE DOMAIN CONTAINING PROTEIN (0610012H03RIK)"/>
    <property type="match status" value="1"/>
</dbReference>
<dbReference type="RefSeq" id="WP_073028961.1">
    <property type="nucleotide sequence ID" value="NZ_FQXJ01000005.1"/>
</dbReference>
<reference evidence="4" key="1">
    <citation type="submission" date="2016-11" db="EMBL/GenBank/DDBJ databases">
        <authorList>
            <person name="Varghese N."/>
            <person name="Submissions S."/>
        </authorList>
    </citation>
    <scope>NUCLEOTIDE SEQUENCE [LARGE SCALE GENOMIC DNA]</scope>
    <source>
        <strain evidence="4">DSM 15449</strain>
    </source>
</reference>
<comment type="similarity">
    <text evidence="1">Belongs to the 4-hydroxybenzoyl-CoA thioesterase family.</text>
</comment>
<gene>
    <name evidence="3" type="ORF">SAMN02746098_01452</name>
</gene>
<evidence type="ECO:0000256" key="1">
    <source>
        <dbReference type="ARBA" id="ARBA00005953"/>
    </source>
</evidence>
<dbReference type="InterPro" id="IPR008272">
    <property type="entry name" value="HB-CoA_thioesterase_AS"/>
</dbReference>
<dbReference type="SUPFAM" id="SSF54637">
    <property type="entry name" value="Thioesterase/thiol ester dehydrase-isomerase"/>
    <property type="match status" value="1"/>
</dbReference>
<keyword evidence="4" id="KW-1185">Reference proteome</keyword>
<dbReference type="Gene3D" id="3.10.129.10">
    <property type="entry name" value="Hotdog Thioesterase"/>
    <property type="match status" value="1"/>
</dbReference>
<protein>
    <submittedName>
        <fullName evidence="3">Acyl-CoA thioester hydrolase</fullName>
    </submittedName>
</protein>
<name>A0A1M5W4I7_9FIRM</name>
<sequence>MGLSSKTNLRVRYAETDQMGVVYHSNYLIWFEVGRSELFRVLNLPYTEFEKQGLSLAVVEANCRYRKPAHYDDELTVVTKIETMTSRSITFTYLIYCDERLLTEGKTVHVFLNKEGHLADVRKYEIWQSLQPVFEKQEASIPTPR</sequence>
<dbReference type="AlphaFoldDB" id="A0A1M5W4I7"/>
<keyword evidence="2 3" id="KW-0378">Hydrolase</keyword>
<dbReference type="OrthoDB" id="9800856at2"/>
<evidence type="ECO:0000313" key="4">
    <source>
        <dbReference type="Proteomes" id="UP000183954"/>
    </source>
</evidence>
<dbReference type="InterPro" id="IPR050563">
    <property type="entry name" value="4-hydroxybenzoyl-CoA_TE"/>
</dbReference>
<dbReference type="GO" id="GO:0047617">
    <property type="term" value="F:fatty acyl-CoA hydrolase activity"/>
    <property type="evidence" value="ECO:0007669"/>
    <property type="project" value="TreeGrafter"/>
</dbReference>
<dbReference type="PIRSF" id="PIRSF003230">
    <property type="entry name" value="YbgC"/>
    <property type="match status" value="1"/>
</dbReference>
<dbReference type="NCBIfam" id="TIGR00051">
    <property type="entry name" value="YbgC/FadM family acyl-CoA thioesterase"/>
    <property type="match status" value="1"/>
</dbReference>
<accession>A0A1M5W4I7</accession>
<dbReference type="InterPro" id="IPR029069">
    <property type="entry name" value="HotDog_dom_sf"/>
</dbReference>
<dbReference type="PANTHER" id="PTHR31793">
    <property type="entry name" value="4-HYDROXYBENZOYL-COA THIOESTERASE FAMILY MEMBER"/>
    <property type="match status" value="1"/>
</dbReference>
<proteinExistence type="inferred from homology"/>
<organism evidence="3 4">
    <name type="scientific">Desulfosporosinus lacus DSM 15449</name>
    <dbReference type="NCBI Taxonomy" id="1121420"/>
    <lineage>
        <taxon>Bacteria</taxon>
        <taxon>Bacillati</taxon>
        <taxon>Bacillota</taxon>
        <taxon>Clostridia</taxon>
        <taxon>Eubacteriales</taxon>
        <taxon>Desulfitobacteriaceae</taxon>
        <taxon>Desulfosporosinus</taxon>
    </lineage>
</organism>
<dbReference type="EMBL" id="FQXJ01000005">
    <property type="protein sequence ID" value="SHH82387.1"/>
    <property type="molecule type" value="Genomic_DNA"/>
</dbReference>
<evidence type="ECO:0000313" key="3">
    <source>
        <dbReference type="EMBL" id="SHH82387.1"/>
    </source>
</evidence>